<gene>
    <name evidence="1" type="ORF">GMARGA_LOCUS12043</name>
</gene>
<dbReference type="SUPFAM" id="SSF50630">
    <property type="entry name" value="Acid proteases"/>
    <property type="match status" value="1"/>
</dbReference>
<proteinExistence type="predicted"/>
<accession>A0ABN7UZD5</accession>
<reference evidence="1 2" key="1">
    <citation type="submission" date="2021-06" db="EMBL/GenBank/DDBJ databases">
        <authorList>
            <person name="Kallberg Y."/>
            <person name="Tangrot J."/>
            <person name="Rosling A."/>
        </authorList>
    </citation>
    <scope>NUCLEOTIDE SEQUENCE [LARGE SCALE GENOMIC DNA]</scope>
    <source>
        <strain evidence="1 2">120-4 pot B 10/14</strain>
    </source>
</reference>
<evidence type="ECO:0000313" key="1">
    <source>
        <dbReference type="EMBL" id="CAG8699706.1"/>
    </source>
</evidence>
<dbReference type="EMBL" id="CAJVQB010007238">
    <property type="protein sequence ID" value="CAG8699706.1"/>
    <property type="molecule type" value="Genomic_DNA"/>
</dbReference>
<dbReference type="InterPro" id="IPR021109">
    <property type="entry name" value="Peptidase_aspartic_dom_sf"/>
</dbReference>
<name>A0ABN7UZD5_GIGMA</name>
<protein>
    <submittedName>
        <fullName evidence="1">26320_t:CDS:1</fullName>
    </submittedName>
</protein>
<dbReference type="Pfam" id="PF08284">
    <property type="entry name" value="RVP_2"/>
    <property type="match status" value="1"/>
</dbReference>
<dbReference type="Proteomes" id="UP000789901">
    <property type="component" value="Unassembled WGS sequence"/>
</dbReference>
<sequence length="322" mass="36358">MNELARQAGYEIRYSTLLSKLPPRGKKICPKSEKAKALQEMIEYAKLDDPMEIDLVKKLEGGSVPVNATRTVRKKKPAVKKRVIKKVVKPKRKHINLVTYEEPTEEDPNNEDEKIIKEIICKKIIQDELKNILSEFKALLTLSSSNSLEVKKSNTPTDNELASNDNMVLDEPMDINLVRCTANDITTAECRINNIILDKAVLDGGAQSTIISRKLARRIGLKIDTSNQISLEGVSTDSRSYGMCYNIPITFTNKSLSRDTDFILECDIIVTDYDKYALIIGTDWLDFAGGSVDYKKREFRVGNTFVPISVHRSSIENELKKK</sequence>
<comment type="caution">
    <text evidence="1">The sequence shown here is derived from an EMBL/GenBank/DDBJ whole genome shotgun (WGS) entry which is preliminary data.</text>
</comment>
<evidence type="ECO:0000313" key="2">
    <source>
        <dbReference type="Proteomes" id="UP000789901"/>
    </source>
</evidence>
<keyword evidence="2" id="KW-1185">Reference proteome</keyword>
<dbReference type="CDD" id="cd00303">
    <property type="entry name" value="retropepsin_like"/>
    <property type="match status" value="1"/>
</dbReference>
<dbReference type="Gene3D" id="2.40.70.10">
    <property type="entry name" value="Acid Proteases"/>
    <property type="match status" value="1"/>
</dbReference>
<organism evidence="1 2">
    <name type="scientific">Gigaspora margarita</name>
    <dbReference type="NCBI Taxonomy" id="4874"/>
    <lineage>
        <taxon>Eukaryota</taxon>
        <taxon>Fungi</taxon>
        <taxon>Fungi incertae sedis</taxon>
        <taxon>Mucoromycota</taxon>
        <taxon>Glomeromycotina</taxon>
        <taxon>Glomeromycetes</taxon>
        <taxon>Diversisporales</taxon>
        <taxon>Gigasporaceae</taxon>
        <taxon>Gigaspora</taxon>
    </lineage>
</organism>